<evidence type="ECO:0000256" key="6">
    <source>
        <dbReference type="HAMAP-Rule" id="MF_01659"/>
    </source>
</evidence>
<keyword evidence="4 6" id="KW-0786">Thiamine pyrophosphate</keyword>
<feature type="domain" description="Thiamine pyrophosphate enzyme TPP-binding" evidence="7">
    <location>
        <begin position="434"/>
        <end position="541"/>
    </location>
</feature>
<comment type="catalytic activity">
    <reaction evidence="6">
        <text>isochorismate + 2-oxoglutarate + H(+) = 5-enolpyruvoyl-6-hydroxy-2-succinyl-cyclohex-3-ene-1-carboxylate + CO2</text>
        <dbReference type="Rhea" id="RHEA:25593"/>
        <dbReference type="ChEBI" id="CHEBI:15378"/>
        <dbReference type="ChEBI" id="CHEBI:16526"/>
        <dbReference type="ChEBI" id="CHEBI:16810"/>
        <dbReference type="ChEBI" id="CHEBI:29780"/>
        <dbReference type="ChEBI" id="CHEBI:58818"/>
        <dbReference type="EC" id="2.2.1.9"/>
    </reaction>
</comment>
<name>A0A967AZI2_9MICO</name>
<keyword evidence="10" id="KW-1185">Reference proteome</keyword>
<evidence type="ECO:0000256" key="2">
    <source>
        <dbReference type="ARBA" id="ARBA00022723"/>
    </source>
</evidence>
<dbReference type="InterPro" id="IPR029061">
    <property type="entry name" value="THDP-binding"/>
</dbReference>
<keyword evidence="3 6" id="KW-0460">Magnesium</keyword>
<evidence type="ECO:0000256" key="1">
    <source>
        <dbReference type="ARBA" id="ARBA00022679"/>
    </source>
</evidence>
<evidence type="ECO:0000256" key="3">
    <source>
        <dbReference type="ARBA" id="ARBA00022842"/>
    </source>
</evidence>
<accession>A0A967AZI2</accession>
<dbReference type="GO" id="GO:0070204">
    <property type="term" value="F:2-succinyl-5-enolpyruvyl-6-hydroxy-3-cyclohexene-1-carboxylic-acid synthase activity"/>
    <property type="evidence" value="ECO:0007669"/>
    <property type="project" value="UniProtKB-UniRule"/>
</dbReference>
<dbReference type="EMBL" id="JAAOIV010000003">
    <property type="protein sequence ID" value="NHN55282.1"/>
    <property type="molecule type" value="Genomic_DNA"/>
</dbReference>
<comment type="pathway">
    <text evidence="6">Quinol/quinone metabolism; menaquinone biosynthesis.</text>
</comment>
<evidence type="ECO:0000313" key="9">
    <source>
        <dbReference type="EMBL" id="NHN55282.1"/>
    </source>
</evidence>
<evidence type="ECO:0000259" key="8">
    <source>
        <dbReference type="Pfam" id="PF02776"/>
    </source>
</evidence>
<dbReference type="Proteomes" id="UP000744769">
    <property type="component" value="Unassembled WGS sequence"/>
</dbReference>
<dbReference type="GO" id="GO:0030976">
    <property type="term" value="F:thiamine pyrophosphate binding"/>
    <property type="evidence" value="ECO:0007669"/>
    <property type="project" value="UniProtKB-UniRule"/>
</dbReference>
<comment type="function">
    <text evidence="6">Catalyzes the thiamine diphosphate-dependent decarboxylation of 2-oxoglutarate and the subsequent addition of the resulting succinic semialdehyde-thiamine pyrophosphate anion to isochorismate to yield 2-succinyl-5-enolpyruvyl-6-hydroxy-3-cyclohexene-1-carboxylate (SEPHCHC).</text>
</comment>
<dbReference type="SUPFAM" id="SSF52518">
    <property type="entry name" value="Thiamin diphosphate-binding fold (THDP-binding)"/>
    <property type="match status" value="2"/>
</dbReference>
<evidence type="ECO:0000256" key="5">
    <source>
        <dbReference type="ARBA" id="ARBA00023211"/>
    </source>
</evidence>
<evidence type="ECO:0000256" key="4">
    <source>
        <dbReference type="ARBA" id="ARBA00023052"/>
    </source>
</evidence>
<dbReference type="GO" id="GO:0030145">
    <property type="term" value="F:manganese ion binding"/>
    <property type="evidence" value="ECO:0007669"/>
    <property type="project" value="UniProtKB-UniRule"/>
</dbReference>
<reference evidence="9" key="1">
    <citation type="submission" date="2020-03" db="EMBL/GenBank/DDBJ databases">
        <title>Draft sequencing of Calidifontibacter sp. DB0510.</title>
        <authorList>
            <person name="Kim D.-U."/>
        </authorList>
    </citation>
    <scope>NUCLEOTIDE SEQUENCE</scope>
    <source>
        <strain evidence="9">DB0510</strain>
    </source>
</reference>
<proteinExistence type="inferred from homology"/>
<keyword evidence="5 6" id="KW-0464">Manganese</keyword>
<evidence type="ECO:0000259" key="7">
    <source>
        <dbReference type="Pfam" id="PF02775"/>
    </source>
</evidence>
<dbReference type="NCBIfam" id="TIGR00173">
    <property type="entry name" value="menD"/>
    <property type="match status" value="1"/>
</dbReference>
<gene>
    <name evidence="6 9" type="primary">menD</name>
    <name evidence="9" type="ORF">G9U51_05725</name>
</gene>
<dbReference type="CDD" id="cd02009">
    <property type="entry name" value="TPP_SHCHC_synthase"/>
    <property type="match status" value="1"/>
</dbReference>
<comment type="caution">
    <text evidence="9">The sequence shown here is derived from an EMBL/GenBank/DDBJ whole genome shotgun (WGS) entry which is preliminary data.</text>
</comment>
<evidence type="ECO:0000313" key="10">
    <source>
        <dbReference type="Proteomes" id="UP000744769"/>
    </source>
</evidence>
<comment type="similarity">
    <text evidence="6">Belongs to the TPP enzyme family. MenD subfamily.</text>
</comment>
<dbReference type="PIRSF" id="PIRSF004983">
    <property type="entry name" value="MenD"/>
    <property type="match status" value="1"/>
</dbReference>
<sequence>MNPSLALATVVVDELIRHGVRDVVLAPGSRSAPLAYAVDAAAREGRLRLHVRVDERSAGYLALGMAKVTRVPVPVITTSGTAVANLHPSVLEAAHASVPMLLLTADRPPDLRGVGANQATDQVGVFGGATRWFHEFGVPERRVGQNGMWRSIVGRAVAESTGMPAGDAGPVHLNVPLREPLVPTEDEPEWPESLDGRPRGETWLSLRNPLSHKQSVVSGPVIAPVPRTLVVLGDLPDPAQAAQLSALADAAGWPVMAEPFGQYHRGRATPHGALILRAEDWLAAHLPERVLVGGRLTLDRRVAALLRHPDVEVEIVTPGTSWPDPGHVVSRVHRWEDIERSHTAVSSCVDRAWGAAWRTAGGVIGRAVGPVVEASWPSGPAVARTIAHAMPENSGLYVGPSNAVRDLDLSRDPHLIAKGVVSVGNRGLAGIDGVVSSAIGMALSRPGAPAYALMGDLTFLHDVNGLLVGEGETRPDLTIVLVNDDGGGIFGTLEPGQKGLSEPFERIFGTPTGVDFEQVCAARGVPYELVGDQATLKERIANPGKGIRVLEVKVPRTGQRELLELMGRTAADALKDSA</sequence>
<dbReference type="Gene3D" id="3.40.50.1220">
    <property type="entry name" value="TPP-binding domain"/>
    <property type="match status" value="1"/>
</dbReference>
<keyword evidence="6" id="KW-0474">Menaquinone biosynthesis</keyword>
<dbReference type="InterPro" id="IPR004433">
    <property type="entry name" value="MenaQ_synth_MenD"/>
</dbReference>
<dbReference type="InterPro" id="IPR012001">
    <property type="entry name" value="Thiamin_PyroP_enz_TPP-bd_dom"/>
</dbReference>
<dbReference type="Gene3D" id="3.40.50.970">
    <property type="match status" value="2"/>
</dbReference>
<dbReference type="PANTHER" id="PTHR42916">
    <property type="entry name" value="2-SUCCINYL-5-ENOLPYRUVYL-6-HYDROXY-3-CYCLOHEXENE-1-CARBOXYLATE SYNTHASE"/>
    <property type="match status" value="1"/>
</dbReference>
<dbReference type="InterPro" id="IPR011766">
    <property type="entry name" value="TPP_enzyme_TPP-bd"/>
</dbReference>
<comment type="cofactor">
    <cofactor evidence="6">
        <name>Mg(2+)</name>
        <dbReference type="ChEBI" id="CHEBI:18420"/>
    </cofactor>
    <cofactor evidence="6">
        <name>Mn(2+)</name>
        <dbReference type="ChEBI" id="CHEBI:29035"/>
    </cofactor>
</comment>
<dbReference type="CDD" id="cd07037">
    <property type="entry name" value="TPP_PYR_MenD"/>
    <property type="match status" value="1"/>
</dbReference>
<dbReference type="GO" id="GO:0009234">
    <property type="term" value="P:menaquinone biosynthetic process"/>
    <property type="evidence" value="ECO:0007669"/>
    <property type="project" value="UniProtKB-UniRule"/>
</dbReference>
<dbReference type="PANTHER" id="PTHR42916:SF1">
    <property type="entry name" value="PROTEIN PHYLLO, CHLOROPLASTIC"/>
    <property type="match status" value="1"/>
</dbReference>
<dbReference type="Pfam" id="PF02775">
    <property type="entry name" value="TPP_enzyme_C"/>
    <property type="match status" value="1"/>
</dbReference>
<dbReference type="HAMAP" id="MF_01659">
    <property type="entry name" value="MenD"/>
    <property type="match status" value="1"/>
</dbReference>
<dbReference type="GO" id="GO:0000287">
    <property type="term" value="F:magnesium ion binding"/>
    <property type="evidence" value="ECO:0007669"/>
    <property type="project" value="UniProtKB-UniRule"/>
</dbReference>
<organism evidence="9 10">
    <name type="scientific">Metallococcus carri</name>
    <dbReference type="NCBI Taxonomy" id="1656884"/>
    <lineage>
        <taxon>Bacteria</taxon>
        <taxon>Bacillati</taxon>
        <taxon>Actinomycetota</taxon>
        <taxon>Actinomycetes</taxon>
        <taxon>Micrococcales</taxon>
        <taxon>Dermacoccaceae</taxon>
        <taxon>Metallococcus</taxon>
    </lineage>
</organism>
<comment type="subunit">
    <text evidence="6">Homodimer.</text>
</comment>
<keyword evidence="2 6" id="KW-0479">Metal-binding</keyword>
<dbReference type="EC" id="2.2.1.9" evidence="6"/>
<protein>
    <recommendedName>
        <fullName evidence="6">2-succinyl-5-enolpyruvyl-6-hydroxy-3-cyclohexene-1-carboxylate synthase</fullName>
        <shortName evidence="6">SEPHCHC synthase</shortName>
        <ecNumber evidence="6">2.2.1.9</ecNumber>
    </recommendedName>
    <alternativeName>
        <fullName evidence="6">Menaquinone biosynthesis protein MenD</fullName>
    </alternativeName>
</protein>
<comment type="cofactor">
    <cofactor evidence="6">
        <name>thiamine diphosphate</name>
        <dbReference type="ChEBI" id="CHEBI:58937"/>
    </cofactor>
    <text evidence="6">Binds 1 thiamine pyrophosphate per subunit.</text>
</comment>
<keyword evidence="1 6" id="KW-0808">Transferase</keyword>
<comment type="pathway">
    <text evidence="6">Quinol/quinone metabolism; 1,4-dihydroxy-2-naphthoate biosynthesis; 1,4-dihydroxy-2-naphthoate from chorismate: step 2/7.</text>
</comment>
<dbReference type="Pfam" id="PF02776">
    <property type="entry name" value="TPP_enzyme_N"/>
    <property type="match status" value="1"/>
</dbReference>
<dbReference type="AlphaFoldDB" id="A0A967AZI2"/>
<feature type="domain" description="Thiamine pyrophosphate enzyme N-terminal TPP-binding" evidence="8">
    <location>
        <begin position="7"/>
        <end position="123"/>
    </location>
</feature>